<proteinExistence type="predicted"/>
<keyword evidence="1" id="KW-0812">Transmembrane</keyword>
<keyword evidence="1" id="KW-1133">Transmembrane helix</keyword>
<evidence type="ECO:0000313" key="2">
    <source>
        <dbReference type="EMBL" id="RWY54320.1"/>
    </source>
</evidence>
<sequence length="96" mass="10626">MGLDIKKLLASGLALFIYSAAIVIGLFIFTDKTSQGVMLFISTAIFLVFGAVMIVLAFRAYYRDEFAVRNAYAIMIALTVILFFTSAYFSLLTVQC</sequence>
<name>A0A444MRS1_9SPHI</name>
<feature type="transmembrane region" description="Helical" evidence="1">
    <location>
        <begin position="70"/>
        <end position="91"/>
    </location>
</feature>
<organism evidence="2 3">
    <name type="scientific">Mucilaginibacter gilvus</name>
    <dbReference type="NCBI Taxonomy" id="2305909"/>
    <lineage>
        <taxon>Bacteria</taxon>
        <taxon>Pseudomonadati</taxon>
        <taxon>Bacteroidota</taxon>
        <taxon>Sphingobacteriia</taxon>
        <taxon>Sphingobacteriales</taxon>
        <taxon>Sphingobacteriaceae</taxon>
        <taxon>Mucilaginibacter</taxon>
    </lineage>
</organism>
<dbReference type="Proteomes" id="UP000286701">
    <property type="component" value="Unassembled WGS sequence"/>
</dbReference>
<evidence type="ECO:0000256" key="1">
    <source>
        <dbReference type="SAM" id="Phobius"/>
    </source>
</evidence>
<reference evidence="2 3" key="1">
    <citation type="submission" date="2019-01" db="EMBL/GenBank/DDBJ databases">
        <title>Mucilaginibacter antarcticum sp. nov., isolated from antarctic soil.</title>
        <authorList>
            <person name="Yan Y.-Q."/>
            <person name="Du Z.-J."/>
        </authorList>
    </citation>
    <scope>NUCLEOTIDE SEQUENCE [LARGE SCALE GENOMIC DNA]</scope>
    <source>
        <strain evidence="2 3">F01003</strain>
    </source>
</reference>
<evidence type="ECO:0000313" key="3">
    <source>
        <dbReference type="Proteomes" id="UP000286701"/>
    </source>
</evidence>
<feature type="transmembrane region" description="Helical" evidence="1">
    <location>
        <begin position="12"/>
        <end position="30"/>
    </location>
</feature>
<dbReference type="EMBL" id="SBIW01000003">
    <property type="protein sequence ID" value="RWY54320.1"/>
    <property type="molecule type" value="Genomic_DNA"/>
</dbReference>
<dbReference type="AlphaFoldDB" id="A0A444MRS1"/>
<comment type="caution">
    <text evidence="2">The sequence shown here is derived from an EMBL/GenBank/DDBJ whole genome shotgun (WGS) entry which is preliminary data.</text>
</comment>
<dbReference type="RefSeq" id="WP_128533755.1">
    <property type="nucleotide sequence ID" value="NZ_SBIW01000003.1"/>
</dbReference>
<feature type="transmembrane region" description="Helical" evidence="1">
    <location>
        <begin position="36"/>
        <end position="58"/>
    </location>
</feature>
<protein>
    <submittedName>
        <fullName evidence="2">Uncharacterized protein</fullName>
    </submittedName>
</protein>
<keyword evidence="3" id="KW-1185">Reference proteome</keyword>
<gene>
    <name evidence="2" type="ORF">EPL05_09805</name>
</gene>
<accession>A0A444MRS1</accession>
<keyword evidence="1" id="KW-0472">Membrane</keyword>